<dbReference type="AlphaFoldDB" id="A0A418V063"/>
<evidence type="ECO:0000313" key="2">
    <source>
        <dbReference type="Proteomes" id="UP000286287"/>
    </source>
</evidence>
<dbReference type="EMBL" id="QYUJ01000030">
    <property type="protein sequence ID" value="RJF69117.1"/>
    <property type="molecule type" value="Genomic_DNA"/>
</dbReference>
<name>A0A418V063_9DEIO</name>
<dbReference type="InterPro" id="IPR021607">
    <property type="entry name" value="DUF3224"/>
</dbReference>
<protein>
    <submittedName>
        <fullName evidence="1">DUF3224 domain-containing protein</fullName>
    </submittedName>
</protein>
<gene>
    <name evidence="1" type="ORF">D3875_22640</name>
</gene>
<accession>A0A418V063</accession>
<comment type="caution">
    <text evidence="1">The sequence shown here is derived from an EMBL/GenBank/DDBJ whole genome shotgun (WGS) entry which is preliminary data.</text>
</comment>
<organism evidence="1 2">
    <name type="scientific">Deinococcus cavernae</name>
    <dbReference type="NCBI Taxonomy" id="2320857"/>
    <lineage>
        <taxon>Bacteria</taxon>
        <taxon>Thermotogati</taxon>
        <taxon>Deinococcota</taxon>
        <taxon>Deinococci</taxon>
        <taxon>Deinococcales</taxon>
        <taxon>Deinococcaceae</taxon>
        <taxon>Deinococcus</taxon>
    </lineage>
</organism>
<dbReference type="OrthoDB" id="69764at2"/>
<keyword evidence="2" id="KW-1185">Reference proteome</keyword>
<proteinExistence type="predicted"/>
<reference evidence="1 2" key="1">
    <citation type="submission" date="2018-09" db="EMBL/GenBank/DDBJ databases">
        <authorList>
            <person name="Zhu H."/>
        </authorList>
    </citation>
    <scope>NUCLEOTIDE SEQUENCE [LARGE SCALE GENOMIC DNA]</scope>
    <source>
        <strain evidence="1 2">K2S05-167</strain>
    </source>
</reference>
<sequence>MTHTAKGTFQIGMRPAEASSPHLGRMTFDKTWDGDLRGESVGEMLAIGDPKSGTAAYPVLEVLNGTLGGRGGSFAFHQYGTMLAGQLALTYEIVPGSGSGELTGITGELKLTVVDRVHCYELEYRFPE</sequence>
<evidence type="ECO:0000313" key="1">
    <source>
        <dbReference type="EMBL" id="RJF69117.1"/>
    </source>
</evidence>
<dbReference type="Gene3D" id="2.40.350.10">
    <property type="entry name" value="SO1590-like"/>
    <property type="match status" value="1"/>
</dbReference>
<dbReference type="Pfam" id="PF11528">
    <property type="entry name" value="DUF3224"/>
    <property type="match status" value="1"/>
</dbReference>
<dbReference type="SUPFAM" id="SSF159238">
    <property type="entry name" value="SO1590-like"/>
    <property type="match status" value="1"/>
</dbReference>
<dbReference type="Proteomes" id="UP000286287">
    <property type="component" value="Unassembled WGS sequence"/>
</dbReference>
<dbReference type="InterPro" id="IPR023159">
    <property type="entry name" value="SO1590-like_sf"/>
</dbReference>
<dbReference type="RefSeq" id="WP_119766974.1">
    <property type="nucleotide sequence ID" value="NZ_QYUJ01000030.1"/>
</dbReference>